<dbReference type="PANTHER" id="PTHR12015">
    <property type="entry name" value="SMALL INDUCIBLE CYTOKINE A"/>
    <property type="match status" value="1"/>
</dbReference>
<sequence>MKMRRVFLLLGFVLIMMFDLEAMPLAVMQVGQTESCCFNFFPGKIPSNKILKVTKTGSHCTQQGFIVTTPLNLQKPLVVNGLHSRSVVIHSYTCKAENMTSLVNLILGFTLISALYSNAQPFSLHAVPCCFRFFKGKIPPERILKVEKTNSHCTMHGFM</sequence>
<dbReference type="InterPro" id="IPR036048">
    <property type="entry name" value="Interleukin_8-like_sf"/>
</dbReference>
<dbReference type="Gene3D" id="2.40.50.40">
    <property type="match status" value="2"/>
</dbReference>
<proteinExistence type="predicted"/>
<reference evidence="4" key="1">
    <citation type="submission" date="2020-08" db="EMBL/GenBank/DDBJ databases">
        <title>Chromosome-level assembly of Southern catfish (Silurus meridionalis) provides insights into visual adaptation to the nocturnal and benthic lifestyles.</title>
        <authorList>
            <person name="Zhang Y."/>
            <person name="Wang D."/>
            <person name="Peng Z."/>
        </authorList>
    </citation>
    <scope>NUCLEOTIDE SEQUENCE</scope>
    <source>
        <strain evidence="4">SWU-2019-XX</strain>
        <tissue evidence="4">Muscle</tissue>
    </source>
</reference>
<feature type="signal peptide" evidence="2">
    <location>
        <begin position="1"/>
        <end position="22"/>
    </location>
</feature>
<dbReference type="GO" id="GO:0006955">
    <property type="term" value="P:immune response"/>
    <property type="evidence" value="ECO:0007669"/>
    <property type="project" value="InterPro"/>
</dbReference>
<dbReference type="GO" id="GO:0008009">
    <property type="term" value="F:chemokine activity"/>
    <property type="evidence" value="ECO:0007669"/>
    <property type="project" value="InterPro"/>
</dbReference>
<keyword evidence="2" id="KW-0732">Signal</keyword>
<comment type="caution">
    <text evidence="4">The sequence shown here is derived from an EMBL/GenBank/DDBJ whole genome shotgun (WGS) entry which is preliminary data.</text>
</comment>
<accession>A0A8T0BKU2</accession>
<protein>
    <recommendedName>
        <fullName evidence="3">Chemokine interleukin-8-like domain-containing protein</fullName>
    </recommendedName>
</protein>
<feature type="domain" description="Chemokine interleukin-8-like" evidence="3">
    <location>
        <begin position="128"/>
        <end position="155"/>
    </location>
</feature>
<evidence type="ECO:0000313" key="4">
    <source>
        <dbReference type="EMBL" id="KAF7707729.1"/>
    </source>
</evidence>
<feature type="domain" description="Chemokine interleukin-8-like" evidence="3">
    <location>
        <begin position="35"/>
        <end position="72"/>
    </location>
</feature>
<dbReference type="AlphaFoldDB" id="A0A8T0BKU2"/>
<feature type="chain" id="PRO_5035824913" description="Chemokine interleukin-8-like domain-containing protein" evidence="2">
    <location>
        <begin position="23"/>
        <end position="159"/>
    </location>
</feature>
<keyword evidence="5" id="KW-1185">Reference proteome</keyword>
<dbReference type="GO" id="GO:0005615">
    <property type="term" value="C:extracellular space"/>
    <property type="evidence" value="ECO:0007669"/>
    <property type="project" value="UniProtKB-KW"/>
</dbReference>
<dbReference type="EMBL" id="JABFDY010000005">
    <property type="protein sequence ID" value="KAF7707729.1"/>
    <property type="molecule type" value="Genomic_DNA"/>
</dbReference>
<organism evidence="4 5">
    <name type="scientific">Silurus meridionalis</name>
    <name type="common">Southern catfish</name>
    <name type="synonym">Silurus soldatovi meridionalis</name>
    <dbReference type="NCBI Taxonomy" id="175797"/>
    <lineage>
        <taxon>Eukaryota</taxon>
        <taxon>Metazoa</taxon>
        <taxon>Chordata</taxon>
        <taxon>Craniata</taxon>
        <taxon>Vertebrata</taxon>
        <taxon>Euteleostomi</taxon>
        <taxon>Actinopterygii</taxon>
        <taxon>Neopterygii</taxon>
        <taxon>Teleostei</taxon>
        <taxon>Ostariophysi</taxon>
        <taxon>Siluriformes</taxon>
        <taxon>Siluridae</taxon>
        <taxon>Silurus</taxon>
    </lineage>
</organism>
<evidence type="ECO:0000313" key="5">
    <source>
        <dbReference type="Proteomes" id="UP000606274"/>
    </source>
</evidence>
<evidence type="ECO:0000259" key="3">
    <source>
        <dbReference type="Pfam" id="PF00048"/>
    </source>
</evidence>
<dbReference type="InterPro" id="IPR001811">
    <property type="entry name" value="Chemokine_IL8-like_dom"/>
</dbReference>
<name>A0A8T0BKU2_SILME</name>
<evidence type="ECO:0000256" key="2">
    <source>
        <dbReference type="SAM" id="SignalP"/>
    </source>
</evidence>
<gene>
    <name evidence="4" type="ORF">HF521_018947</name>
</gene>
<dbReference type="InterPro" id="IPR039809">
    <property type="entry name" value="Chemokine_b/g/d"/>
</dbReference>
<keyword evidence="1" id="KW-0202">Cytokine</keyword>
<evidence type="ECO:0000256" key="1">
    <source>
        <dbReference type="ARBA" id="ARBA00022514"/>
    </source>
</evidence>
<dbReference type="SUPFAM" id="SSF54117">
    <property type="entry name" value="Interleukin 8-like chemokines"/>
    <property type="match status" value="2"/>
</dbReference>
<dbReference type="Pfam" id="PF00048">
    <property type="entry name" value="IL8"/>
    <property type="match status" value="2"/>
</dbReference>
<dbReference type="Proteomes" id="UP000606274">
    <property type="component" value="Unassembled WGS sequence"/>
</dbReference>